<organism evidence="1">
    <name type="scientific">Arundo donax</name>
    <name type="common">Giant reed</name>
    <name type="synonym">Donax arundinaceus</name>
    <dbReference type="NCBI Taxonomy" id="35708"/>
    <lineage>
        <taxon>Eukaryota</taxon>
        <taxon>Viridiplantae</taxon>
        <taxon>Streptophyta</taxon>
        <taxon>Embryophyta</taxon>
        <taxon>Tracheophyta</taxon>
        <taxon>Spermatophyta</taxon>
        <taxon>Magnoliopsida</taxon>
        <taxon>Liliopsida</taxon>
        <taxon>Poales</taxon>
        <taxon>Poaceae</taxon>
        <taxon>PACMAD clade</taxon>
        <taxon>Arundinoideae</taxon>
        <taxon>Arundineae</taxon>
        <taxon>Arundo</taxon>
    </lineage>
</organism>
<protein>
    <submittedName>
        <fullName evidence="1">Uncharacterized protein</fullName>
    </submittedName>
</protein>
<reference evidence="1" key="2">
    <citation type="journal article" date="2015" name="Data Brief">
        <title>Shoot transcriptome of the giant reed, Arundo donax.</title>
        <authorList>
            <person name="Barrero R.A."/>
            <person name="Guerrero F.D."/>
            <person name="Moolhuijzen P."/>
            <person name="Goolsby J.A."/>
            <person name="Tidwell J."/>
            <person name="Bellgard S.E."/>
            <person name="Bellgard M.I."/>
        </authorList>
    </citation>
    <scope>NUCLEOTIDE SEQUENCE</scope>
    <source>
        <tissue evidence="1">Shoot tissue taken approximately 20 cm above the soil surface</tissue>
    </source>
</reference>
<evidence type="ECO:0000313" key="1">
    <source>
        <dbReference type="EMBL" id="JAE03076.1"/>
    </source>
</evidence>
<dbReference type="AlphaFoldDB" id="A0A0A9EYX8"/>
<reference evidence="1" key="1">
    <citation type="submission" date="2014-09" db="EMBL/GenBank/DDBJ databases">
        <authorList>
            <person name="Magalhaes I.L.F."/>
            <person name="Oliveira U."/>
            <person name="Santos F.R."/>
            <person name="Vidigal T.H.D.A."/>
            <person name="Brescovit A.D."/>
            <person name="Santos A.J."/>
        </authorList>
    </citation>
    <scope>NUCLEOTIDE SEQUENCE</scope>
    <source>
        <tissue evidence="1">Shoot tissue taken approximately 20 cm above the soil surface</tissue>
    </source>
</reference>
<accession>A0A0A9EYX8</accession>
<proteinExistence type="predicted"/>
<dbReference type="EMBL" id="GBRH01194820">
    <property type="protein sequence ID" value="JAE03076.1"/>
    <property type="molecule type" value="Transcribed_RNA"/>
</dbReference>
<sequence>MKNIAGSVLLRHRLAVAPGHRVEQKMSLTLFMKHGLRMEVRPRDLAPVIYELRAAEAATRPATAPCA</sequence>
<name>A0A0A9EYX8_ARUDO</name>